<accession>A0A699UVS7</accession>
<name>A0A699UVS7_TANCI</name>
<sequence>MLRLQGLGSNTPTGVPYTEDEIMAIVLGGKQLGPTKREKLLTKQVNIFMRLFRSDDKFSQMLTQLESQPEYGGGNESGGCEDDETGDDEDNG</sequence>
<dbReference type="AlphaFoldDB" id="A0A699UVS7"/>
<gene>
    <name evidence="2" type="ORF">Tci_897465</name>
</gene>
<proteinExistence type="predicted"/>
<feature type="compositionally biased region" description="Acidic residues" evidence="1">
    <location>
        <begin position="79"/>
        <end position="92"/>
    </location>
</feature>
<comment type="caution">
    <text evidence="2">The sequence shown here is derived from an EMBL/GenBank/DDBJ whole genome shotgun (WGS) entry which is preliminary data.</text>
</comment>
<feature type="region of interest" description="Disordered" evidence="1">
    <location>
        <begin position="60"/>
        <end position="92"/>
    </location>
</feature>
<protein>
    <submittedName>
        <fullName evidence="2">Uncharacterized protein</fullName>
    </submittedName>
</protein>
<dbReference type="EMBL" id="BKCJ011361183">
    <property type="protein sequence ID" value="GFD25496.1"/>
    <property type="molecule type" value="Genomic_DNA"/>
</dbReference>
<organism evidence="2">
    <name type="scientific">Tanacetum cinerariifolium</name>
    <name type="common">Dalmatian daisy</name>
    <name type="synonym">Chrysanthemum cinerariifolium</name>
    <dbReference type="NCBI Taxonomy" id="118510"/>
    <lineage>
        <taxon>Eukaryota</taxon>
        <taxon>Viridiplantae</taxon>
        <taxon>Streptophyta</taxon>
        <taxon>Embryophyta</taxon>
        <taxon>Tracheophyta</taxon>
        <taxon>Spermatophyta</taxon>
        <taxon>Magnoliopsida</taxon>
        <taxon>eudicotyledons</taxon>
        <taxon>Gunneridae</taxon>
        <taxon>Pentapetalae</taxon>
        <taxon>asterids</taxon>
        <taxon>campanulids</taxon>
        <taxon>Asterales</taxon>
        <taxon>Asteraceae</taxon>
        <taxon>Asteroideae</taxon>
        <taxon>Anthemideae</taxon>
        <taxon>Anthemidinae</taxon>
        <taxon>Tanacetum</taxon>
    </lineage>
</organism>
<evidence type="ECO:0000313" key="2">
    <source>
        <dbReference type="EMBL" id="GFD25496.1"/>
    </source>
</evidence>
<evidence type="ECO:0000256" key="1">
    <source>
        <dbReference type="SAM" id="MobiDB-lite"/>
    </source>
</evidence>
<reference evidence="2" key="1">
    <citation type="journal article" date="2019" name="Sci. Rep.">
        <title>Draft genome of Tanacetum cinerariifolium, the natural source of mosquito coil.</title>
        <authorList>
            <person name="Yamashiro T."/>
            <person name="Shiraishi A."/>
            <person name="Satake H."/>
            <person name="Nakayama K."/>
        </authorList>
    </citation>
    <scope>NUCLEOTIDE SEQUENCE</scope>
</reference>
<feature type="non-terminal residue" evidence="2">
    <location>
        <position position="92"/>
    </location>
</feature>